<organism evidence="1 2">
    <name type="scientific">Cyclobacterium qasimii M12-11B</name>
    <dbReference type="NCBI Taxonomy" id="641524"/>
    <lineage>
        <taxon>Bacteria</taxon>
        <taxon>Pseudomonadati</taxon>
        <taxon>Bacteroidota</taxon>
        <taxon>Cytophagia</taxon>
        <taxon>Cytophagales</taxon>
        <taxon>Cyclobacteriaceae</taxon>
        <taxon>Cyclobacterium</taxon>
    </lineage>
</organism>
<protein>
    <submittedName>
        <fullName evidence="1">Uncharacterized protein</fullName>
    </submittedName>
</protein>
<dbReference type="EMBL" id="ATNM01000191">
    <property type="protein sequence ID" value="EPR65457.1"/>
    <property type="molecule type" value="Genomic_DNA"/>
</dbReference>
<name>S7V777_9BACT</name>
<gene>
    <name evidence="1" type="ORF">ADICYQ_5378</name>
</gene>
<dbReference type="AlphaFoldDB" id="S7V777"/>
<sequence>MLNFYPLQVIFDPKVKQPEVTLRAAFFMAILVLGNNKG</sequence>
<accession>S7V777</accession>
<evidence type="ECO:0000313" key="1">
    <source>
        <dbReference type="EMBL" id="EPR65457.1"/>
    </source>
</evidence>
<comment type="caution">
    <text evidence="1">The sequence shown here is derived from an EMBL/GenBank/DDBJ whole genome shotgun (WGS) entry which is preliminary data.</text>
</comment>
<evidence type="ECO:0000313" key="2">
    <source>
        <dbReference type="Proteomes" id="UP000014974"/>
    </source>
</evidence>
<reference evidence="1 2" key="1">
    <citation type="journal article" date="2013" name="Genome Announc.">
        <title>Draft Genome Sequence of Cyclobacterium qasimii Strain M12-11BT, Isolated from Arctic Marine Sediment.</title>
        <authorList>
            <person name="Shivaji S."/>
            <person name="Ara S."/>
            <person name="Singh A."/>
            <person name="Kumar Pinnaka A."/>
        </authorList>
    </citation>
    <scope>NUCLEOTIDE SEQUENCE [LARGE SCALE GENOMIC DNA]</scope>
    <source>
        <strain evidence="1 2">M12-11B</strain>
    </source>
</reference>
<proteinExistence type="predicted"/>
<dbReference type="Proteomes" id="UP000014974">
    <property type="component" value="Unassembled WGS sequence"/>
</dbReference>